<dbReference type="InterPro" id="IPR050270">
    <property type="entry name" value="DegV_domain_contain"/>
</dbReference>
<accession>A0ABQ1EBE8</accession>
<reference evidence="3 4" key="1">
    <citation type="journal article" date="2021" name="Int. J. Syst. Evol. Microbiol.">
        <title>Clostridium zeae sp. nov., isolated from corn silage.</title>
        <authorList>
            <person name="Kobayashi H."/>
            <person name="Tanizawa Y."/>
            <person name="Yagura M."/>
            <person name="Sakamoto M."/>
            <person name="Ohkuma M."/>
            <person name="Tohno M."/>
        </authorList>
    </citation>
    <scope>NUCLEOTIDE SEQUENCE [LARGE SCALE GENOMIC DNA]</scope>
    <source>
        <strain evidence="3 4">CSC2</strain>
    </source>
</reference>
<comment type="caution">
    <text evidence="3">The sequence shown here is derived from an EMBL/GenBank/DDBJ whole genome shotgun (WGS) entry which is preliminary data.</text>
</comment>
<dbReference type="Gene3D" id="3.40.50.10170">
    <property type="match status" value="1"/>
</dbReference>
<organism evidence="3 4">
    <name type="scientific">Clostridium zeae</name>
    <dbReference type="NCBI Taxonomy" id="2759022"/>
    <lineage>
        <taxon>Bacteria</taxon>
        <taxon>Bacillati</taxon>
        <taxon>Bacillota</taxon>
        <taxon>Clostridia</taxon>
        <taxon>Eubacteriales</taxon>
        <taxon>Clostridiaceae</taxon>
        <taxon>Clostridium</taxon>
    </lineage>
</organism>
<sequence length="298" mass="33069">MNTKSNKSGLKNNQYDFAILVDSSCDVPEEYMAKFPIYSVPLRINYKDASYRDRIDILPEEVYKRLNEEIPKTSLPEYSDAKEIFEEIIRDGYKKVISVSISSNLSGTFNLIRLISDEFKEKGIEIYLFDTKNISIGSGLYAISAANHLEEGKNYEETIMSLEQEYGNSKIFFCVETLEYLRKGGRIGRVASMIGAALGIKPVITCGEDGTYCIAGKERGSKKCISKAVTLAKEFASKGNKAEIALMYSGEVLDLEHIKDKIEQLIPKCKIKLVGTISPALGVHVGPGLIGIGVYVMP</sequence>
<comment type="function">
    <text evidence="1">May bind long-chain fatty acids, such as palmitate, and may play a role in lipid transport or fatty acid metabolism.</text>
</comment>
<dbReference type="InterPro" id="IPR043168">
    <property type="entry name" value="DegV_C"/>
</dbReference>
<name>A0ABQ1EBE8_9CLOT</name>
<evidence type="ECO:0008006" key="5">
    <source>
        <dbReference type="Google" id="ProtNLM"/>
    </source>
</evidence>
<dbReference type="RefSeq" id="WP_206870369.1">
    <property type="nucleotide sequence ID" value="NZ_BMBA01000002.1"/>
</dbReference>
<protein>
    <recommendedName>
        <fullName evidence="5">DegV family protein</fullName>
    </recommendedName>
</protein>
<dbReference type="Proteomes" id="UP000663802">
    <property type="component" value="Unassembled WGS sequence"/>
</dbReference>
<keyword evidence="2" id="KW-0446">Lipid-binding</keyword>
<dbReference type="SUPFAM" id="SSF82549">
    <property type="entry name" value="DAK1/DegV-like"/>
    <property type="match status" value="1"/>
</dbReference>
<dbReference type="NCBIfam" id="TIGR00762">
    <property type="entry name" value="DegV"/>
    <property type="match status" value="1"/>
</dbReference>
<dbReference type="PANTHER" id="PTHR33434">
    <property type="entry name" value="DEGV DOMAIN-CONTAINING PROTEIN DR_1986-RELATED"/>
    <property type="match status" value="1"/>
</dbReference>
<evidence type="ECO:0000256" key="1">
    <source>
        <dbReference type="ARBA" id="ARBA00003238"/>
    </source>
</evidence>
<dbReference type="Pfam" id="PF02645">
    <property type="entry name" value="DegV"/>
    <property type="match status" value="1"/>
</dbReference>
<evidence type="ECO:0000256" key="2">
    <source>
        <dbReference type="ARBA" id="ARBA00023121"/>
    </source>
</evidence>
<evidence type="ECO:0000313" key="4">
    <source>
        <dbReference type="Proteomes" id="UP000663802"/>
    </source>
</evidence>
<dbReference type="PROSITE" id="PS51482">
    <property type="entry name" value="DEGV"/>
    <property type="match status" value="1"/>
</dbReference>
<dbReference type="Gene3D" id="3.30.1180.10">
    <property type="match status" value="1"/>
</dbReference>
<evidence type="ECO:0000313" key="3">
    <source>
        <dbReference type="EMBL" id="GFZ32095.1"/>
    </source>
</evidence>
<dbReference type="EMBL" id="BMBA01000002">
    <property type="protein sequence ID" value="GFZ32095.1"/>
    <property type="molecule type" value="Genomic_DNA"/>
</dbReference>
<dbReference type="InterPro" id="IPR003797">
    <property type="entry name" value="DegV"/>
</dbReference>
<proteinExistence type="predicted"/>
<keyword evidence="4" id="KW-1185">Reference proteome</keyword>
<gene>
    <name evidence="3" type="ORF">CSC2_26210</name>
</gene>
<dbReference type="PANTHER" id="PTHR33434:SF3">
    <property type="entry name" value="DEGV DOMAIN-CONTAINING PROTEIN YITS"/>
    <property type="match status" value="1"/>
</dbReference>